<accession>X0J067</accession>
<dbReference type="RefSeq" id="XP_031051831.1">
    <property type="nucleotide sequence ID" value="XM_031218455.1"/>
</dbReference>
<proteinExistence type="predicted"/>
<dbReference type="GeneID" id="42042149"/>
<name>X0J067_FUSO5</name>
<reference evidence="1" key="2">
    <citation type="submission" date="2014-03" db="EMBL/GenBank/DDBJ databases">
        <title>The Genome Annotation of Fusarium oxysporum II5.</title>
        <authorList>
            <consortium name="The Broad Institute Genomics Platform"/>
            <person name="Ma L.-J."/>
            <person name="Corby-Kistler H."/>
            <person name="Broz K."/>
            <person name="Gale L.R."/>
            <person name="Jonkers W."/>
            <person name="O'Donnell K."/>
            <person name="Ploetz R."/>
            <person name="Steinberg C."/>
            <person name="Schwartz D.C."/>
            <person name="VanEtten H."/>
            <person name="Zhou S."/>
            <person name="Young S.K."/>
            <person name="Zeng Q."/>
            <person name="Gargeya S."/>
            <person name="Fitzgerald M."/>
            <person name="Abouelleil A."/>
            <person name="Alvarado L."/>
            <person name="Chapman S.B."/>
            <person name="Gainer-Dewar J."/>
            <person name="Goldberg J."/>
            <person name="Griggs A."/>
            <person name="Gujja S."/>
            <person name="Hansen M."/>
            <person name="Howarth C."/>
            <person name="Imamovic A."/>
            <person name="Ireland A."/>
            <person name="Larimer J."/>
            <person name="McCowan C."/>
            <person name="Murphy C."/>
            <person name="Pearson M."/>
            <person name="Poon T.W."/>
            <person name="Priest M."/>
            <person name="Roberts A."/>
            <person name="Saif S."/>
            <person name="Shea T."/>
            <person name="Sykes S."/>
            <person name="Wortman J."/>
            <person name="Nusbaum C."/>
            <person name="Birren B."/>
        </authorList>
    </citation>
    <scope>NUCLEOTIDE SEQUENCE</scope>
    <source>
        <strain evidence="1">54006</strain>
    </source>
</reference>
<dbReference type="Proteomes" id="UP000030685">
    <property type="component" value="Unassembled WGS sequence"/>
</dbReference>
<dbReference type="EMBL" id="KK036451">
    <property type="protein sequence ID" value="EXL89741.1"/>
    <property type="molecule type" value="Genomic_DNA"/>
</dbReference>
<gene>
    <name evidence="1" type="ORF">FOIG_16974</name>
</gene>
<dbReference type="AlphaFoldDB" id="X0J067"/>
<reference evidence="1" key="1">
    <citation type="submission" date="2011-11" db="EMBL/GenBank/DDBJ databases">
        <title>The Genome Sequence of Fusarium oxysporum II5.</title>
        <authorList>
            <consortium name="The Broad Institute Genome Sequencing Platform"/>
            <person name="Ma L.-J."/>
            <person name="Gale L.R."/>
            <person name="Schwartz D.C."/>
            <person name="Zhou S."/>
            <person name="Corby-Kistler H."/>
            <person name="Young S.K."/>
            <person name="Zeng Q."/>
            <person name="Gargeya S."/>
            <person name="Fitzgerald M."/>
            <person name="Haas B."/>
            <person name="Abouelleil A."/>
            <person name="Alvarado L."/>
            <person name="Arachchi H.M."/>
            <person name="Berlin A."/>
            <person name="Brown A."/>
            <person name="Chapman S.B."/>
            <person name="Chen Z."/>
            <person name="Dunbar C."/>
            <person name="Freedman E."/>
            <person name="Gearin G."/>
            <person name="Goldberg J."/>
            <person name="Griggs A."/>
            <person name="Gujja S."/>
            <person name="Heiman D."/>
            <person name="Howarth C."/>
            <person name="Larson L."/>
            <person name="Lui A."/>
            <person name="MacDonald P.J.P."/>
            <person name="Montmayeur A."/>
            <person name="Murphy C."/>
            <person name="Neiman D."/>
            <person name="Pearson M."/>
            <person name="Priest M."/>
            <person name="Roberts A."/>
            <person name="Saif S."/>
            <person name="Shea T."/>
            <person name="Shenoy N."/>
            <person name="Sisk P."/>
            <person name="Stolte C."/>
            <person name="Sykes S."/>
            <person name="Wortman J."/>
            <person name="Nusbaum C."/>
            <person name="Birren B."/>
        </authorList>
    </citation>
    <scope>NUCLEOTIDE SEQUENCE [LARGE SCALE GENOMIC DNA]</scope>
    <source>
        <strain evidence="1">54006</strain>
    </source>
</reference>
<sequence>MTRLLSFSSRTMPMSMHKTKDLRQHLYWHHLRAMEALSSFCWTMALTSMHKAKAMPQRSTWRHQRGTRRLFGLF</sequence>
<evidence type="ECO:0000313" key="1">
    <source>
        <dbReference type="EMBL" id="EXL89741.1"/>
    </source>
</evidence>
<dbReference type="HOGENOM" id="CLU_2687918_0_0_1"/>
<dbReference type="VEuPathDB" id="FungiDB:FOIG_16974"/>
<organism evidence="1">
    <name type="scientific">Fusarium odoratissimum (strain NRRL 54006)</name>
    <dbReference type="NCBI Taxonomy" id="1089451"/>
    <lineage>
        <taxon>Eukaryota</taxon>
        <taxon>Fungi</taxon>
        <taxon>Dikarya</taxon>
        <taxon>Ascomycota</taxon>
        <taxon>Pezizomycotina</taxon>
        <taxon>Sordariomycetes</taxon>
        <taxon>Hypocreomycetidae</taxon>
        <taxon>Hypocreales</taxon>
        <taxon>Nectriaceae</taxon>
        <taxon>Fusarium</taxon>
        <taxon>Fusarium oxysporum species complex</taxon>
        <taxon>Fusarium oxysporum f. sp. cubense (strain race 4)</taxon>
    </lineage>
</organism>
<protein>
    <submittedName>
        <fullName evidence="1">Uncharacterized protein</fullName>
    </submittedName>
</protein>